<dbReference type="FunFam" id="3.90.70.10:FF:000119">
    <property type="entry name" value="Ubiquitin specific peptidase 36"/>
    <property type="match status" value="1"/>
</dbReference>
<dbReference type="PROSITE" id="PS50235">
    <property type="entry name" value="USP_3"/>
    <property type="match status" value="1"/>
</dbReference>
<keyword evidence="1" id="KW-0788">Thiol protease</keyword>
<keyword evidence="4" id="KW-1185">Reference proteome</keyword>
<keyword evidence="1" id="KW-0378">Hydrolase</keyword>
<comment type="catalytic activity">
    <reaction evidence="1">
        <text>Thiol-dependent hydrolysis of ester, thioester, amide, peptide and isopeptide bonds formed by the C-terminal Gly of ubiquitin (a 76-residue protein attached to proteins as an intracellular targeting signal).</text>
        <dbReference type="EC" id="3.4.19.12"/>
    </reaction>
</comment>
<reference evidence="3" key="3">
    <citation type="submission" date="2025-09" db="UniProtKB">
        <authorList>
            <consortium name="Ensembl"/>
        </authorList>
    </citation>
    <scope>IDENTIFICATION</scope>
</reference>
<evidence type="ECO:0000313" key="4">
    <source>
        <dbReference type="Proteomes" id="UP000694680"/>
    </source>
</evidence>
<dbReference type="InterPro" id="IPR050164">
    <property type="entry name" value="Peptidase_C19"/>
</dbReference>
<dbReference type="InterPro" id="IPR028889">
    <property type="entry name" value="USP"/>
</dbReference>
<name>A0A8C5ELZ3_GOUWI</name>
<feature type="domain" description="USP" evidence="2">
    <location>
        <begin position="81"/>
        <end position="381"/>
    </location>
</feature>
<reference evidence="3" key="1">
    <citation type="submission" date="2020-06" db="EMBL/GenBank/DDBJ databases">
        <authorList>
            <consortium name="Wellcome Sanger Institute Data Sharing"/>
        </authorList>
    </citation>
    <scope>NUCLEOTIDE SEQUENCE [LARGE SCALE GENOMIC DNA]</scope>
</reference>
<protein>
    <recommendedName>
        <fullName evidence="1">Ubiquitin carboxyl-terminal hydrolase</fullName>
        <ecNumber evidence="1">3.4.19.12</ecNumber>
    </recommendedName>
</protein>
<dbReference type="InterPro" id="IPR001394">
    <property type="entry name" value="Peptidase_C19_UCH"/>
</dbReference>
<keyword evidence="1" id="KW-0645">Protease</keyword>
<dbReference type="GO" id="GO:0016579">
    <property type="term" value="P:protein deubiquitination"/>
    <property type="evidence" value="ECO:0007669"/>
    <property type="project" value="InterPro"/>
</dbReference>
<dbReference type="GO" id="GO:0005829">
    <property type="term" value="C:cytosol"/>
    <property type="evidence" value="ECO:0007669"/>
    <property type="project" value="TreeGrafter"/>
</dbReference>
<accession>A0A8C5ELZ3</accession>
<dbReference type="GO" id="GO:0042981">
    <property type="term" value="P:regulation of apoptotic process"/>
    <property type="evidence" value="ECO:0007669"/>
    <property type="project" value="TreeGrafter"/>
</dbReference>
<evidence type="ECO:0000313" key="3">
    <source>
        <dbReference type="Ensembl" id="ENSGWIP00000023773.1"/>
    </source>
</evidence>
<gene>
    <name evidence="3" type="primary">LOC114474678</name>
</gene>
<dbReference type="GO" id="GO:0005634">
    <property type="term" value="C:nucleus"/>
    <property type="evidence" value="ECO:0007669"/>
    <property type="project" value="TreeGrafter"/>
</dbReference>
<dbReference type="PROSITE" id="PS00972">
    <property type="entry name" value="USP_1"/>
    <property type="match status" value="1"/>
</dbReference>
<sequence>NHPRLKSAVCNSRPSGPRKKGLSSVFTGWYNFLRMEFLHTCSLTVFLKSMNSRSGIEMPRKVLFSPDQLNLNWARVHDIGAGLMNAGNTCYLNSVLQCITYTPPLANYMLTKEHSKTCHEPGFCMMCIMENHILQVFANSGRVIRPTGVLKELKTIAKHFQYGNQEDAHEFLRYTVEAMQQSCLPAIKLDRQTQTTTLIHQVFGGCLRSRVKCLNCKAVSDTFDPFLDVTLDIQKASTVSEALEQFVKAEQLGGENAYKCSKCEHMVTATKRFTIHKRANVLTVSLKRFDDFTGGKISKHVKYSEYLDLRPFMSKTQGKPRIYSLYAVLVHSGHKDHYGHYFCYVKASDNQWYRMNDTLVSKSDISAVLKHQAYVLFYSKQEAPLTSSSQSSLSQKIPPAPANVSHHLSIPLTSPKSLDHVPTTRLILEVKAQPLKTACKYLYYYVLQHFT</sequence>
<dbReference type="AlphaFoldDB" id="A0A8C5ELZ3"/>
<organism evidence="3 4">
    <name type="scientific">Gouania willdenowi</name>
    <name type="common">Blunt-snouted clingfish</name>
    <name type="synonym">Lepadogaster willdenowi</name>
    <dbReference type="NCBI Taxonomy" id="441366"/>
    <lineage>
        <taxon>Eukaryota</taxon>
        <taxon>Metazoa</taxon>
        <taxon>Chordata</taxon>
        <taxon>Craniata</taxon>
        <taxon>Vertebrata</taxon>
        <taxon>Euteleostomi</taxon>
        <taxon>Actinopterygii</taxon>
        <taxon>Neopterygii</taxon>
        <taxon>Teleostei</taxon>
        <taxon>Neoteleostei</taxon>
        <taxon>Acanthomorphata</taxon>
        <taxon>Ovalentaria</taxon>
        <taxon>Blenniimorphae</taxon>
        <taxon>Blenniiformes</taxon>
        <taxon>Gobiesocoidei</taxon>
        <taxon>Gobiesocidae</taxon>
        <taxon>Gobiesocinae</taxon>
        <taxon>Gouania</taxon>
    </lineage>
</organism>
<dbReference type="Pfam" id="PF00443">
    <property type="entry name" value="UCH"/>
    <property type="match status" value="1"/>
</dbReference>
<keyword evidence="1" id="KW-0833">Ubl conjugation pathway</keyword>
<dbReference type="EC" id="3.4.19.12" evidence="1"/>
<dbReference type="SUPFAM" id="SSF54001">
    <property type="entry name" value="Cysteine proteinases"/>
    <property type="match status" value="1"/>
</dbReference>
<dbReference type="PROSITE" id="PS00973">
    <property type="entry name" value="USP_2"/>
    <property type="match status" value="1"/>
</dbReference>
<reference evidence="3" key="2">
    <citation type="submission" date="2025-08" db="UniProtKB">
        <authorList>
            <consortium name="Ensembl"/>
        </authorList>
    </citation>
    <scope>IDENTIFICATION</scope>
</reference>
<dbReference type="CDD" id="cd02661">
    <property type="entry name" value="Peptidase_C19E"/>
    <property type="match status" value="1"/>
</dbReference>
<dbReference type="PANTHER" id="PTHR24006:SF727">
    <property type="entry name" value="UBIQUITIN CARBOXYL-TERMINAL HYDROLASE 42"/>
    <property type="match status" value="1"/>
</dbReference>
<comment type="similarity">
    <text evidence="1">Belongs to the peptidase C19 family.</text>
</comment>
<dbReference type="GO" id="GO:0004843">
    <property type="term" value="F:cysteine-type deubiquitinase activity"/>
    <property type="evidence" value="ECO:0007669"/>
    <property type="project" value="UniProtKB-UniRule"/>
</dbReference>
<dbReference type="InterPro" id="IPR018200">
    <property type="entry name" value="USP_CS"/>
</dbReference>
<dbReference type="Ensembl" id="ENSGWIT00000026030.1">
    <property type="protein sequence ID" value="ENSGWIP00000023773.1"/>
    <property type="gene ID" value="ENSGWIG00000012670.1"/>
</dbReference>
<dbReference type="GO" id="GO:0006508">
    <property type="term" value="P:proteolysis"/>
    <property type="evidence" value="ECO:0007669"/>
    <property type="project" value="UniProtKB-KW"/>
</dbReference>
<dbReference type="Proteomes" id="UP000694680">
    <property type="component" value="Chromosome 13"/>
</dbReference>
<dbReference type="Gene3D" id="3.90.70.10">
    <property type="entry name" value="Cysteine proteinases"/>
    <property type="match status" value="1"/>
</dbReference>
<evidence type="ECO:0000256" key="1">
    <source>
        <dbReference type="RuleBase" id="RU366025"/>
    </source>
</evidence>
<evidence type="ECO:0000259" key="2">
    <source>
        <dbReference type="PROSITE" id="PS50235"/>
    </source>
</evidence>
<dbReference type="PANTHER" id="PTHR24006">
    <property type="entry name" value="UBIQUITIN CARBOXYL-TERMINAL HYDROLASE"/>
    <property type="match status" value="1"/>
</dbReference>
<proteinExistence type="inferred from homology"/>
<dbReference type="InterPro" id="IPR038765">
    <property type="entry name" value="Papain-like_cys_pep_sf"/>
</dbReference>